<dbReference type="PANTHER" id="PTHR43029:SF10">
    <property type="entry name" value="AMMONIUM TRANSPORTER MEP2"/>
    <property type="match status" value="1"/>
</dbReference>
<feature type="transmembrane region" description="Helical" evidence="9">
    <location>
        <begin position="38"/>
        <end position="56"/>
    </location>
</feature>
<protein>
    <recommendedName>
        <fullName evidence="8">Ammonium transporter</fullName>
    </recommendedName>
</protein>
<dbReference type="InterPro" id="IPR029020">
    <property type="entry name" value="Ammonium/urea_transptr"/>
</dbReference>
<feature type="transmembrane region" description="Helical" evidence="9">
    <location>
        <begin position="289"/>
        <end position="309"/>
    </location>
</feature>
<name>C2JTV0_LACRM</name>
<keyword evidence="12" id="KW-1185">Reference proteome</keyword>
<feature type="transmembrane region" description="Helical" evidence="9">
    <location>
        <begin position="76"/>
        <end position="97"/>
    </location>
</feature>
<evidence type="ECO:0000256" key="4">
    <source>
        <dbReference type="ARBA" id="ARBA00022692"/>
    </source>
</evidence>
<dbReference type="Gene3D" id="1.10.3430.10">
    <property type="entry name" value="Ammonium transporter AmtB like domains"/>
    <property type="match status" value="1"/>
</dbReference>
<dbReference type="EMBL" id="ACIZ01000017">
    <property type="protein sequence ID" value="EEN81512.1"/>
    <property type="molecule type" value="Genomic_DNA"/>
</dbReference>
<evidence type="ECO:0000256" key="1">
    <source>
        <dbReference type="ARBA" id="ARBA00004141"/>
    </source>
</evidence>
<evidence type="ECO:0000313" key="12">
    <source>
        <dbReference type="Proteomes" id="UP000004525"/>
    </source>
</evidence>
<sequence length="366" mass="39354">MRGLFMFALVCFLIMLPMIFSVPLLYVGMMPRVRQQSALLTMSIALMIAIACWLVFGNRLAFGFDLLHATTFSSLSAGLVQMDFYLYAVAMLMGTIAGNRNSRYMFGFVPVWTVLVYCPLAHWLWADHGWLRQLGALDFSGGIVVHLTAGLTSLVLAKALLPGDQPSMPNDFRTDYAATIMILVGWLGFNLAPAGSLNKLAGQVLINTFVAVLMAMIGWYWLTYRQNGVVQLGDLLNGVLCGLVTSTALVGYVGALSMAIVAAVAGVICRQMVSKMQHSKHFYDVVDSFAMNAVGGITGAVGLMIVQFFNGTHAIATAGKFAVVELLAVVVAAGLTVIGTMVAQLVAKACEAGVTRVMNLDSERLN</sequence>
<gene>
    <name evidence="11" type="ORF">HMPREF0539_0334</name>
</gene>
<keyword evidence="7" id="KW-0924">Ammonia transport</keyword>
<feature type="transmembrane region" description="Helical" evidence="9">
    <location>
        <begin position="242"/>
        <end position="268"/>
    </location>
</feature>
<dbReference type="SUPFAM" id="SSF111352">
    <property type="entry name" value="Ammonium transporter"/>
    <property type="match status" value="1"/>
</dbReference>
<evidence type="ECO:0000256" key="6">
    <source>
        <dbReference type="ARBA" id="ARBA00023136"/>
    </source>
</evidence>
<keyword evidence="3" id="KW-0813">Transport</keyword>
<proteinExistence type="inferred from homology"/>
<evidence type="ECO:0000256" key="3">
    <source>
        <dbReference type="ARBA" id="ARBA00022448"/>
    </source>
</evidence>
<evidence type="ECO:0000256" key="9">
    <source>
        <dbReference type="SAM" id="Phobius"/>
    </source>
</evidence>
<dbReference type="PANTHER" id="PTHR43029">
    <property type="entry name" value="AMMONIUM TRANSPORTER MEP2"/>
    <property type="match status" value="1"/>
</dbReference>
<evidence type="ECO:0000256" key="8">
    <source>
        <dbReference type="ARBA" id="ARBA00050025"/>
    </source>
</evidence>
<feature type="transmembrane region" description="Helical" evidence="9">
    <location>
        <begin position="104"/>
        <end position="125"/>
    </location>
</feature>
<comment type="subcellular location">
    <subcellularLocation>
        <location evidence="1">Membrane</location>
        <topology evidence="1">Multi-pass membrane protein</topology>
    </subcellularLocation>
</comment>
<evidence type="ECO:0000256" key="7">
    <source>
        <dbReference type="ARBA" id="ARBA00023177"/>
    </source>
</evidence>
<accession>C2JTV0</accession>
<dbReference type="GO" id="GO:0008519">
    <property type="term" value="F:ammonium channel activity"/>
    <property type="evidence" value="ECO:0007669"/>
    <property type="project" value="InterPro"/>
</dbReference>
<keyword evidence="6 9" id="KW-0472">Membrane</keyword>
<feature type="transmembrane region" description="Helical" evidence="9">
    <location>
        <begin position="204"/>
        <end position="222"/>
    </location>
</feature>
<feature type="transmembrane region" description="Helical" evidence="9">
    <location>
        <begin position="6"/>
        <end position="26"/>
    </location>
</feature>
<keyword evidence="5 9" id="KW-1133">Transmembrane helix</keyword>
<feature type="transmembrane region" description="Helical" evidence="9">
    <location>
        <begin position="321"/>
        <end position="346"/>
    </location>
</feature>
<evidence type="ECO:0000256" key="5">
    <source>
        <dbReference type="ARBA" id="ARBA00022989"/>
    </source>
</evidence>
<evidence type="ECO:0000259" key="10">
    <source>
        <dbReference type="Pfam" id="PF00909"/>
    </source>
</evidence>
<dbReference type="InterPro" id="IPR001905">
    <property type="entry name" value="Ammonium_transpt"/>
</dbReference>
<evidence type="ECO:0000313" key="11">
    <source>
        <dbReference type="EMBL" id="EEN81512.1"/>
    </source>
</evidence>
<keyword evidence="4 9" id="KW-0812">Transmembrane</keyword>
<feature type="transmembrane region" description="Helical" evidence="9">
    <location>
        <begin position="176"/>
        <end position="192"/>
    </location>
</feature>
<dbReference type="Proteomes" id="UP000004525">
    <property type="component" value="Unassembled WGS sequence"/>
</dbReference>
<comment type="caution">
    <text evidence="11">The sequence shown here is derived from an EMBL/GenBank/DDBJ whole genome shotgun (WGS) entry which is preliminary data.</text>
</comment>
<dbReference type="InterPro" id="IPR024041">
    <property type="entry name" value="NH4_transpt_AmtB-like_dom"/>
</dbReference>
<organism evidence="11 12">
    <name type="scientific">Lacticaseibacillus rhamnosus (strain LMS2-1)</name>
    <dbReference type="NCBI Taxonomy" id="525361"/>
    <lineage>
        <taxon>Bacteria</taxon>
        <taxon>Bacillati</taxon>
        <taxon>Bacillota</taxon>
        <taxon>Bacilli</taxon>
        <taxon>Lactobacillales</taxon>
        <taxon>Lactobacillaceae</taxon>
        <taxon>Lacticaseibacillus</taxon>
    </lineage>
</organism>
<comment type="similarity">
    <text evidence="2">Belongs to the ammonia transporter channel (TC 1.A.11.2) family.</text>
</comment>
<dbReference type="AlphaFoldDB" id="C2JTV0"/>
<dbReference type="Pfam" id="PF00909">
    <property type="entry name" value="Ammonium_transp"/>
    <property type="match status" value="1"/>
</dbReference>
<dbReference type="HOGENOM" id="CLU_000445_33_2_9"/>
<dbReference type="GO" id="GO:0005886">
    <property type="term" value="C:plasma membrane"/>
    <property type="evidence" value="ECO:0007669"/>
    <property type="project" value="TreeGrafter"/>
</dbReference>
<reference evidence="11" key="1">
    <citation type="submission" date="2009-01" db="EMBL/GenBank/DDBJ databases">
        <authorList>
            <person name="Qin X."/>
            <person name="Bachman B."/>
            <person name="Battles P."/>
            <person name="Bell A."/>
            <person name="Bess C."/>
            <person name="Bickham C."/>
            <person name="Chaboub L."/>
            <person name="Chen D."/>
            <person name="Coyle M."/>
            <person name="Deiros D.R."/>
            <person name="Dinh H."/>
            <person name="Forbes L."/>
            <person name="Fowler G."/>
            <person name="Francisco L."/>
            <person name="Fu Q."/>
            <person name="Gubbala S."/>
            <person name="Hale W."/>
            <person name="Han Y."/>
            <person name="Hemphill L."/>
            <person name="Highlander S.K."/>
            <person name="Hirani K."/>
            <person name="Hogues M."/>
            <person name="Jackson L."/>
            <person name="Jakkamsetti A."/>
            <person name="Javaid M."/>
            <person name="Jiang H."/>
            <person name="Korchina V."/>
            <person name="Kovar C."/>
            <person name="Lara F."/>
            <person name="Lee S."/>
            <person name="Mata R."/>
            <person name="Mathew T."/>
            <person name="Moen C."/>
            <person name="Morales K."/>
            <person name="Munidasa M."/>
            <person name="Nazareth L."/>
            <person name="Ngo R."/>
            <person name="Nguyen L."/>
            <person name="Okwuonu G."/>
            <person name="Ongeri F."/>
            <person name="Patil S."/>
            <person name="Petrosino J."/>
            <person name="Pham C."/>
            <person name="Pham P."/>
            <person name="Pu L.-L."/>
            <person name="Puazo M."/>
            <person name="Raj R."/>
            <person name="Reid J."/>
            <person name="Rouhana J."/>
            <person name="Saada N."/>
            <person name="Shang Y."/>
            <person name="Simmons D."/>
            <person name="Thornton R."/>
            <person name="Warren J."/>
            <person name="Weissenberger G."/>
            <person name="Zhang J."/>
            <person name="Zhang L."/>
            <person name="Zhou C."/>
            <person name="Zhu D."/>
            <person name="Muzny D."/>
            <person name="Worley K."/>
            <person name="Gibbs R."/>
        </authorList>
    </citation>
    <scope>NUCLEOTIDE SEQUENCE [LARGE SCALE GENOMIC DNA]</scope>
    <source>
        <strain evidence="11">LMS2-1</strain>
    </source>
</reference>
<feature type="domain" description="Ammonium transporter AmtB-like" evidence="10">
    <location>
        <begin position="7"/>
        <end position="348"/>
    </location>
</feature>
<evidence type="ECO:0000256" key="2">
    <source>
        <dbReference type="ARBA" id="ARBA00005887"/>
    </source>
</evidence>